<sequence length="80" mass="9345">MAKSLQIFEGEELQIAHMNQSAVLTCQQNQTSIFTSQKSSMTVNNSLDRMHKTRQQVLQCQLNLQKERREEYVVAYDRIP</sequence>
<protein>
    <submittedName>
        <fullName evidence="2">Uncharacterized protein</fullName>
    </submittedName>
</protein>
<proteinExistence type="predicted"/>
<organism evidence="1 2">
    <name type="scientific">Syphacia muris</name>
    <dbReference type="NCBI Taxonomy" id="451379"/>
    <lineage>
        <taxon>Eukaryota</taxon>
        <taxon>Metazoa</taxon>
        <taxon>Ecdysozoa</taxon>
        <taxon>Nematoda</taxon>
        <taxon>Chromadorea</taxon>
        <taxon>Rhabditida</taxon>
        <taxon>Spirurina</taxon>
        <taxon>Oxyuridomorpha</taxon>
        <taxon>Oxyuroidea</taxon>
        <taxon>Oxyuridae</taxon>
        <taxon>Syphacia</taxon>
    </lineage>
</organism>
<reference evidence="2" key="1">
    <citation type="submission" date="2017-02" db="UniProtKB">
        <authorList>
            <consortium name="WormBaseParasite"/>
        </authorList>
    </citation>
    <scope>IDENTIFICATION</scope>
</reference>
<name>A0A0N5ACR9_9BILA</name>
<dbReference type="AlphaFoldDB" id="A0A0N5ACR9"/>
<evidence type="ECO:0000313" key="2">
    <source>
        <dbReference type="WBParaSite" id="SMUV_0000194901-mRNA-1"/>
    </source>
</evidence>
<dbReference type="WBParaSite" id="SMUV_0000194901-mRNA-1">
    <property type="protein sequence ID" value="SMUV_0000194901-mRNA-1"/>
    <property type="gene ID" value="SMUV_0000194901"/>
</dbReference>
<keyword evidence="1" id="KW-1185">Reference proteome</keyword>
<accession>A0A0N5ACR9</accession>
<evidence type="ECO:0000313" key="1">
    <source>
        <dbReference type="Proteomes" id="UP000046393"/>
    </source>
</evidence>
<dbReference type="Proteomes" id="UP000046393">
    <property type="component" value="Unplaced"/>
</dbReference>